<dbReference type="PANTHER" id="PTHR46370">
    <property type="entry name" value="GPALPP MOTIFS-CONTAINING PROTEIN 1"/>
    <property type="match status" value="1"/>
</dbReference>
<sequence>MGRRGLLNGVLNLQVSSCLKHTERLLRKKEKKEKKKRKERGEKEEKEARRPFDREADLQVNKFDNAQRKLIIQKSQALNTRFQSGGSTSSFL</sequence>
<proteinExistence type="predicted"/>
<dbReference type="InterPro" id="IPR046331">
    <property type="entry name" value="GPAM1-like"/>
</dbReference>
<evidence type="ECO:0000313" key="4">
    <source>
        <dbReference type="Proteomes" id="UP001283361"/>
    </source>
</evidence>
<reference evidence="3" key="1">
    <citation type="journal article" date="2023" name="G3 (Bethesda)">
        <title>A reference genome for the long-term kleptoplast-retaining sea slug Elysia crispata morphotype clarki.</title>
        <authorList>
            <person name="Eastman K.E."/>
            <person name="Pendleton A.L."/>
            <person name="Shaikh M.A."/>
            <person name="Suttiyut T."/>
            <person name="Ogas R."/>
            <person name="Tomko P."/>
            <person name="Gavelis G."/>
            <person name="Widhalm J.R."/>
            <person name="Wisecaver J.H."/>
        </authorList>
    </citation>
    <scope>NUCLEOTIDE SEQUENCE</scope>
    <source>
        <strain evidence="3">ECLA1</strain>
    </source>
</reference>
<organism evidence="3 4">
    <name type="scientific">Elysia crispata</name>
    <name type="common">lettuce slug</name>
    <dbReference type="NCBI Taxonomy" id="231223"/>
    <lineage>
        <taxon>Eukaryota</taxon>
        <taxon>Metazoa</taxon>
        <taxon>Spiralia</taxon>
        <taxon>Lophotrochozoa</taxon>
        <taxon>Mollusca</taxon>
        <taxon>Gastropoda</taxon>
        <taxon>Heterobranchia</taxon>
        <taxon>Euthyneura</taxon>
        <taxon>Panpulmonata</taxon>
        <taxon>Sacoglossa</taxon>
        <taxon>Placobranchoidea</taxon>
        <taxon>Plakobranchidae</taxon>
        <taxon>Elysia</taxon>
    </lineage>
</organism>
<dbReference type="Proteomes" id="UP001283361">
    <property type="component" value="Unassembled WGS sequence"/>
</dbReference>
<feature type="compositionally biased region" description="Basic and acidic residues" evidence="1">
    <location>
        <begin position="39"/>
        <end position="56"/>
    </location>
</feature>
<dbReference type="PANTHER" id="PTHR46370:SF1">
    <property type="entry name" value="GPALPP MOTIFS-CONTAINING PROTEIN 1"/>
    <property type="match status" value="1"/>
</dbReference>
<feature type="region of interest" description="Disordered" evidence="1">
    <location>
        <begin position="25"/>
        <end position="56"/>
    </location>
</feature>
<evidence type="ECO:0000313" key="3">
    <source>
        <dbReference type="EMBL" id="KAK3791907.1"/>
    </source>
</evidence>
<evidence type="ECO:0000259" key="2">
    <source>
        <dbReference type="Pfam" id="PF12572"/>
    </source>
</evidence>
<comment type="caution">
    <text evidence="3">The sequence shown here is derived from an EMBL/GenBank/DDBJ whole genome shotgun (WGS) entry which is preliminary data.</text>
</comment>
<dbReference type="Pfam" id="PF12572">
    <property type="entry name" value="DUF3752"/>
    <property type="match status" value="1"/>
</dbReference>
<dbReference type="InterPro" id="IPR022226">
    <property type="entry name" value="DUF3752"/>
</dbReference>
<gene>
    <name evidence="3" type="ORF">RRG08_026809</name>
</gene>
<accession>A0AAE1ASF1</accession>
<feature type="domain" description="DUF3752" evidence="2">
    <location>
        <begin position="23"/>
        <end position="83"/>
    </location>
</feature>
<name>A0AAE1ASF1_9GAST</name>
<protein>
    <recommendedName>
        <fullName evidence="2">DUF3752 domain-containing protein</fullName>
    </recommendedName>
</protein>
<dbReference type="AlphaFoldDB" id="A0AAE1ASF1"/>
<keyword evidence="4" id="KW-1185">Reference proteome</keyword>
<dbReference type="EMBL" id="JAWDGP010001428">
    <property type="protein sequence ID" value="KAK3791907.1"/>
    <property type="molecule type" value="Genomic_DNA"/>
</dbReference>
<evidence type="ECO:0000256" key="1">
    <source>
        <dbReference type="SAM" id="MobiDB-lite"/>
    </source>
</evidence>
<feature type="compositionally biased region" description="Basic residues" evidence="1">
    <location>
        <begin position="26"/>
        <end position="38"/>
    </location>
</feature>